<protein>
    <recommendedName>
        <fullName evidence="3">Acid protease</fullName>
    </recommendedName>
</protein>
<evidence type="ECO:0000313" key="1">
    <source>
        <dbReference type="EMBL" id="TDL26908.1"/>
    </source>
</evidence>
<keyword evidence="2" id="KW-1185">Reference proteome</keyword>
<dbReference type="InterPro" id="IPR021109">
    <property type="entry name" value="Peptidase_aspartic_dom_sf"/>
</dbReference>
<organism evidence="1 2">
    <name type="scientific">Rickenella mellea</name>
    <dbReference type="NCBI Taxonomy" id="50990"/>
    <lineage>
        <taxon>Eukaryota</taxon>
        <taxon>Fungi</taxon>
        <taxon>Dikarya</taxon>
        <taxon>Basidiomycota</taxon>
        <taxon>Agaricomycotina</taxon>
        <taxon>Agaricomycetes</taxon>
        <taxon>Hymenochaetales</taxon>
        <taxon>Rickenellaceae</taxon>
        <taxon>Rickenella</taxon>
    </lineage>
</organism>
<accession>A0A4Y7QI53</accession>
<proteinExistence type="predicted"/>
<evidence type="ECO:0008006" key="3">
    <source>
        <dbReference type="Google" id="ProtNLM"/>
    </source>
</evidence>
<gene>
    <name evidence="1" type="ORF">BD410DRAFT_836011</name>
</gene>
<reference evidence="1 2" key="1">
    <citation type="submission" date="2018-06" db="EMBL/GenBank/DDBJ databases">
        <title>A transcriptomic atlas of mushroom development highlights an independent origin of complex multicellularity.</title>
        <authorList>
            <consortium name="DOE Joint Genome Institute"/>
            <person name="Krizsan K."/>
            <person name="Almasi E."/>
            <person name="Merenyi Z."/>
            <person name="Sahu N."/>
            <person name="Viragh M."/>
            <person name="Koszo T."/>
            <person name="Mondo S."/>
            <person name="Kiss B."/>
            <person name="Balint B."/>
            <person name="Kues U."/>
            <person name="Barry K."/>
            <person name="Hegedus J.C."/>
            <person name="Henrissat B."/>
            <person name="Johnson J."/>
            <person name="Lipzen A."/>
            <person name="Ohm R."/>
            <person name="Nagy I."/>
            <person name="Pangilinan J."/>
            <person name="Yan J."/>
            <person name="Xiong Y."/>
            <person name="Grigoriev I.V."/>
            <person name="Hibbett D.S."/>
            <person name="Nagy L.G."/>
        </authorList>
    </citation>
    <scope>NUCLEOTIDE SEQUENCE [LARGE SCALE GENOMIC DNA]</scope>
    <source>
        <strain evidence="1 2">SZMC22713</strain>
    </source>
</reference>
<dbReference type="EMBL" id="ML170160">
    <property type="protein sequence ID" value="TDL26908.1"/>
    <property type="molecule type" value="Genomic_DNA"/>
</dbReference>
<name>A0A4Y7QI53_9AGAM</name>
<dbReference type="Proteomes" id="UP000294933">
    <property type="component" value="Unassembled WGS sequence"/>
</dbReference>
<dbReference type="AlphaFoldDB" id="A0A4Y7QI53"/>
<dbReference type="Gene3D" id="2.40.70.10">
    <property type="entry name" value="Acid Proteases"/>
    <property type="match status" value="1"/>
</dbReference>
<sequence length="205" mass="22433">MSPTLKIPLALNHSAMDASFVDPLGLSQDRYNEIWDSLHERGIVKKKRKVLQAELAQANVTRKWLGYTAIMQTKNETGQVQNWTLMVDTGSGLTWVDDPTGQKFHLQAPSSKLPASAWNGMDFKAKYSRGSASGKLRDVFEVLIGHDPSIITIHKQVIGVAAGHSIGDIGANGILGYALLLSNTCNNIQIPSLNSFVLLDLDHKL</sequence>
<dbReference type="SUPFAM" id="SSF50630">
    <property type="entry name" value="Acid proteases"/>
    <property type="match status" value="1"/>
</dbReference>
<dbReference type="VEuPathDB" id="FungiDB:BD410DRAFT_836011"/>
<evidence type="ECO:0000313" key="2">
    <source>
        <dbReference type="Proteomes" id="UP000294933"/>
    </source>
</evidence>